<sequence>MQPSKVPSKKRDAVPKTKKPPRKKVIANTNPPRINMPDIIGANQIKNTILFPNLTKAGLEAAGELSDQSSVFEFIKIYQKVYNELMKNQHAPIPEAYPNNSGMAIDPCRLLNPNPQIPGVFSSQNGAYSAIETTGATQNNLSFNNGHNAVKNAKKRKGPSIKAAQSSKIKISKGARKQTSKNTTVDILSSGNLTNTTNLYVSSDIHRMAPNTELQTTQDSIRMLNNQVSGHGHGDIPGTFLTSSQYPISTPITNDPDLNKEKALITSTEFINQQNNTNLIWNSQYTNFNLPETNVLAQGIGNNLYNNASINAPARLKQIQPRGNFASTYEMLGVANLKNSNNSNEHNENQYSNNEGQLNISIAKLAAGIQPFLPQQEPKKDLLQQLPNQLNPQKTKLYPKKRLKVWIGNPFNMSTSHIKE</sequence>
<protein>
    <submittedName>
        <fullName evidence="2">Uncharacterized protein</fullName>
    </submittedName>
</protein>
<organism evidence="2 3">
    <name type="scientific">Smittium simulii</name>
    <dbReference type="NCBI Taxonomy" id="133385"/>
    <lineage>
        <taxon>Eukaryota</taxon>
        <taxon>Fungi</taxon>
        <taxon>Fungi incertae sedis</taxon>
        <taxon>Zoopagomycota</taxon>
        <taxon>Kickxellomycotina</taxon>
        <taxon>Harpellomycetes</taxon>
        <taxon>Harpellales</taxon>
        <taxon>Legeriomycetaceae</taxon>
        <taxon>Smittium</taxon>
    </lineage>
</organism>
<reference evidence="2 3" key="1">
    <citation type="journal article" date="2018" name="MBio">
        <title>Comparative Genomics Reveals the Core Gene Toolbox for the Fungus-Insect Symbiosis.</title>
        <authorList>
            <person name="Wang Y."/>
            <person name="Stata M."/>
            <person name="Wang W."/>
            <person name="Stajich J.E."/>
            <person name="White M.M."/>
            <person name="Moncalvo J.M."/>
        </authorList>
    </citation>
    <scope>NUCLEOTIDE SEQUENCE [LARGE SCALE GENOMIC DNA]</scope>
    <source>
        <strain evidence="2 3">SWE-8-4</strain>
    </source>
</reference>
<evidence type="ECO:0000313" key="3">
    <source>
        <dbReference type="Proteomes" id="UP000245383"/>
    </source>
</evidence>
<accession>A0A2T9Y2Z9</accession>
<dbReference type="EMBL" id="MBFR01000616">
    <property type="protein sequence ID" value="PVU86722.1"/>
    <property type="molecule type" value="Genomic_DNA"/>
</dbReference>
<feature type="region of interest" description="Disordered" evidence="1">
    <location>
        <begin position="1"/>
        <end position="32"/>
    </location>
</feature>
<evidence type="ECO:0000313" key="2">
    <source>
        <dbReference type="EMBL" id="PVU86722.1"/>
    </source>
</evidence>
<name>A0A2T9Y2Z9_9FUNG</name>
<dbReference type="Proteomes" id="UP000245383">
    <property type="component" value="Unassembled WGS sequence"/>
</dbReference>
<proteinExistence type="predicted"/>
<feature type="compositionally biased region" description="Basic residues" evidence="1">
    <location>
        <begin position="16"/>
        <end position="25"/>
    </location>
</feature>
<evidence type="ECO:0000256" key="1">
    <source>
        <dbReference type="SAM" id="MobiDB-lite"/>
    </source>
</evidence>
<gene>
    <name evidence="2" type="ORF">BB561_006587</name>
</gene>
<comment type="caution">
    <text evidence="2">The sequence shown here is derived from an EMBL/GenBank/DDBJ whole genome shotgun (WGS) entry which is preliminary data.</text>
</comment>
<keyword evidence="3" id="KW-1185">Reference proteome</keyword>
<dbReference type="AlphaFoldDB" id="A0A2T9Y2Z9"/>